<proteinExistence type="predicted"/>
<evidence type="ECO:0000313" key="2">
    <source>
        <dbReference type="Proteomes" id="UP000824881"/>
    </source>
</evidence>
<accession>A0ACB7IVL5</accession>
<dbReference type="Proteomes" id="UP000824881">
    <property type="component" value="Unassembled WGS sequence"/>
</dbReference>
<organism evidence="1 2">
    <name type="scientific">Pleurotus cornucopiae</name>
    <name type="common">Cornucopia mushroom</name>
    <dbReference type="NCBI Taxonomy" id="5321"/>
    <lineage>
        <taxon>Eukaryota</taxon>
        <taxon>Fungi</taxon>
        <taxon>Dikarya</taxon>
        <taxon>Basidiomycota</taxon>
        <taxon>Agaricomycotina</taxon>
        <taxon>Agaricomycetes</taxon>
        <taxon>Agaricomycetidae</taxon>
        <taxon>Agaricales</taxon>
        <taxon>Pleurotineae</taxon>
        <taxon>Pleurotaceae</taxon>
        <taxon>Pleurotus</taxon>
    </lineage>
</organism>
<evidence type="ECO:0000313" key="1">
    <source>
        <dbReference type="EMBL" id="KAG9222282.1"/>
    </source>
</evidence>
<gene>
    <name evidence="1" type="ORF">CCMSSC00406_0006579</name>
</gene>
<protein>
    <submittedName>
        <fullName evidence="1">Uncharacterized protein</fullName>
    </submittedName>
</protein>
<comment type="caution">
    <text evidence="1">The sequence shown here is derived from an EMBL/GenBank/DDBJ whole genome shotgun (WGS) entry which is preliminary data.</text>
</comment>
<sequence length="347" mass="39005">MVKLSIEQFVFDAPTSRHALSSPSALKTVAKRYRSADARSANDGTGITLLLVHGTGFHKEQWEPTIQAIFNHYASPGSSQPTKVTEVWSFDWHDHGAAAVINREALKARGDRGGSLRELGDAMAAFVKSDHVKGHTLVSISHSLGSAATLFSTNLFPMHELPYHTLIFVDPTMCREEFWHQNLHTRKGLFDYGALATGSARRRDTWSSKEEAFSWFSNRFPWKTWDTRAMRSFVDHALEQRDEDVGLKCNKLHESEYYSPSENIFDPPHIISKLCHAVPIHIIWGEIPDIMPTIARNSFHDLEVASVSTVKRCGHLVIAQQPDSLAQSICKKLDATPFKLQTMEAKL</sequence>
<keyword evidence="2" id="KW-1185">Reference proteome</keyword>
<dbReference type="EMBL" id="WQMT02000005">
    <property type="protein sequence ID" value="KAG9222282.1"/>
    <property type="molecule type" value="Genomic_DNA"/>
</dbReference>
<name>A0ACB7IVL5_PLECO</name>
<reference evidence="1 2" key="1">
    <citation type="journal article" date="2021" name="Appl. Environ. Microbiol.">
        <title>Genetic linkage and physical mapping for an oyster mushroom Pleurotus cornucopiae and QTL analysis for the trait cap color.</title>
        <authorList>
            <person name="Zhang Y."/>
            <person name="Gao W."/>
            <person name="Sonnenberg A."/>
            <person name="Chen Q."/>
            <person name="Zhang J."/>
            <person name="Huang C."/>
        </authorList>
    </citation>
    <scope>NUCLEOTIDE SEQUENCE [LARGE SCALE GENOMIC DNA]</scope>
    <source>
        <strain evidence="1">CCMSSC00406</strain>
    </source>
</reference>